<dbReference type="InterPro" id="IPR039539">
    <property type="entry name" value="Ras_GTPase_bind_prot"/>
</dbReference>
<evidence type="ECO:0000259" key="5">
    <source>
        <dbReference type="PROSITE" id="PS50177"/>
    </source>
</evidence>
<dbReference type="PROSITE" id="PS50177">
    <property type="entry name" value="NTF2_DOMAIN"/>
    <property type="match status" value="1"/>
</dbReference>
<evidence type="ECO:0000256" key="2">
    <source>
        <dbReference type="PROSITE-ProRule" id="PRU00176"/>
    </source>
</evidence>
<dbReference type="SUPFAM" id="SSF54427">
    <property type="entry name" value="NTF2-like"/>
    <property type="match status" value="1"/>
</dbReference>
<evidence type="ECO:0000256" key="3">
    <source>
        <dbReference type="SAM" id="MobiDB-lite"/>
    </source>
</evidence>
<dbReference type="Gene3D" id="3.30.70.330">
    <property type="match status" value="1"/>
</dbReference>
<evidence type="ECO:0000313" key="7">
    <source>
        <dbReference type="Proteomes" id="UP001174677"/>
    </source>
</evidence>
<accession>A0ABQ9N620</accession>
<evidence type="ECO:0008006" key="8">
    <source>
        <dbReference type="Google" id="ProtNLM"/>
    </source>
</evidence>
<dbReference type="Proteomes" id="UP001174677">
    <property type="component" value="Chromosome 2"/>
</dbReference>
<evidence type="ECO:0000259" key="4">
    <source>
        <dbReference type="PROSITE" id="PS50102"/>
    </source>
</evidence>
<sequence>MAGQAEESTPTAQVVGNAFVEQYYNILSKSPEVVHKFYQNSSVISRPDFDGLMLSASTLEGIDKMILSLDYKNCEVEILTTDAQESFGDGVIVLVTGFFTGKDNIRRKFTQLFFLAPQDSRAYFVLNDVFRYVDDEAVVPIKINDADEAAPAAPITPDPEPTMVSNHSVVDHTPLLEEDTVQDEETSHPSDDGKISNVDEVVSSPSVGTSQNDVPPVSSDTVHSDARSVSEAIVSEAIVSDAQENLPKKSYASVANELNYKKQPFQQRILPAKPVEQSPAIVVPEASPRPANNKPVEKNNINSVKGYSIFVANLPMSATVEQLIETFEKFGPIKPNGVQVRSYKQEKNCFGFVEFESANSMQSALEVSSIKIGDRLAHIEEKKANNEGGKFPPRKGGFRSESFRSRGNFSGGRGYVRNEFDNQGGSSGGQFRGTARRNGEANQKVYQNGGGRVAREIQGQTQTQSLSPRGKN</sequence>
<proteinExistence type="predicted"/>
<keyword evidence="1 2" id="KW-0694">RNA-binding</keyword>
<dbReference type="Gene3D" id="3.10.450.50">
    <property type="match status" value="1"/>
</dbReference>
<dbReference type="InterPro" id="IPR018222">
    <property type="entry name" value="Nuclear_transport_factor_2_euk"/>
</dbReference>
<protein>
    <recommendedName>
        <fullName evidence="8">NTF2 domain-containing protein</fullName>
    </recommendedName>
</protein>
<organism evidence="6 7">
    <name type="scientific">Hevea brasiliensis</name>
    <name type="common">Para rubber tree</name>
    <name type="synonym">Siphonia brasiliensis</name>
    <dbReference type="NCBI Taxonomy" id="3981"/>
    <lineage>
        <taxon>Eukaryota</taxon>
        <taxon>Viridiplantae</taxon>
        <taxon>Streptophyta</taxon>
        <taxon>Embryophyta</taxon>
        <taxon>Tracheophyta</taxon>
        <taxon>Spermatophyta</taxon>
        <taxon>Magnoliopsida</taxon>
        <taxon>eudicotyledons</taxon>
        <taxon>Gunneridae</taxon>
        <taxon>Pentapetalae</taxon>
        <taxon>rosids</taxon>
        <taxon>fabids</taxon>
        <taxon>Malpighiales</taxon>
        <taxon>Euphorbiaceae</taxon>
        <taxon>Crotonoideae</taxon>
        <taxon>Micrandreae</taxon>
        <taxon>Hevea</taxon>
    </lineage>
</organism>
<dbReference type="Pfam" id="PF02136">
    <property type="entry name" value="NTF2"/>
    <property type="match status" value="1"/>
</dbReference>
<feature type="domain" description="NTF2" evidence="5">
    <location>
        <begin position="15"/>
        <end position="132"/>
    </location>
</feature>
<feature type="region of interest" description="Disordered" evidence="3">
    <location>
        <begin position="383"/>
        <end position="472"/>
    </location>
</feature>
<dbReference type="SMART" id="SM00360">
    <property type="entry name" value="RRM"/>
    <property type="match status" value="1"/>
</dbReference>
<comment type="caution">
    <text evidence="6">The sequence shown here is derived from an EMBL/GenBank/DDBJ whole genome shotgun (WGS) entry which is preliminary data.</text>
</comment>
<dbReference type="InterPro" id="IPR000504">
    <property type="entry name" value="RRM_dom"/>
</dbReference>
<dbReference type="InterPro" id="IPR012677">
    <property type="entry name" value="Nucleotide-bd_a/b_plait_sf"/>
</dbReference>
<name>A0ABQ9N620_HEVBR</name>
<dbReference type="CDD" id="cd00780">
    <property type="entry name" value="NTF2"/>
    <property type="match status" value="1"/>
</dbReference>
<feature type="domain" description="RRM" evidence="4">
    <location>
        <begin position="307"/>
        <end position="384"/>
    </location>
</feature>
<dbReference type="Pfam" id="PF00076">
    <property type="entry name" value="RRM_1"/>
    <property type="match status" value="1"/>
</dbReference>
<dbReference type="InterPro" id="IPR032710">
    <property type="entry name" value="NTF2-like_dom_sf"/>
</dbReference>
<dbReference type="InterPro" id="IPR035979">
    <property type="entry name" value="RBD_domain_sf"/>
</dbReference>
<evidence type="ECO:0000313" key="6">
    <source>
        <dbReference type="EMBL" id="KAJ9187380.1"/>
    </source>
</evidence>
<dbReference type="PROSITE" id="PS50102">
    <property type="entry name" value="RRM"/>
    <property type="match status" value="1"/>
</dbReference>
<reference evidence="6" key="1">
    <citation type="journal article" date="2023" name="Plant Biotechnol. J.">
        <title>Chromosome-level wild Hevea brasiliensis genome provides new tools for genomic-assisted breeding and valuable loci to elevate rubber yield.</title>
        <authorList>
            <person name="Cheng H."/>
            <person name="Song X."/>
            <person name="Hu Y."/>
            <person name="Wu T."/>
            <person name="Yang Q."/>
            <person name="An Z."/>
            <person name="Feng S."/>
            <person name="Deng Z."/>
            <person name="Wu W."/>
            <person name="Zeng X."/>
            <person name="Tu M."/>
            <person name="Wang X."/>
            <person name="Huang H."/>
        </authorList>
    </citation>
    <scope>NUCLEOTIDE SEQUENCE</scope>
    <source>
        <strain evidence="6">MT/VB/25A 57/8</strain>
    </source>
</reference>
<feature type="compositionally biased region" description="Polar residues" evidence="3">
    <location>
        <begin position="458"/>
        <end position="472"/>
    </location>
</feature>
<gene>
    <name evidence="6" type="ORF">P3X46_002841</name>
</gene>
<feature type="compositionally biased region" description="Polar residues" evidence="3">
    <location>
        <begin position="203"/>
        <end position="221"/>
    </location>
</feature>
<dbReference type="EMBL" id="JARPOI010000002">
    <property type="protein sequence ID" value="KAJ9187380.1"/>
    <property type="molecule type" value="Genomic_DNA"/>
</dbReference>
<dbReference type="InterPro" id="IPR002075">
    <property type="entry name" value="NTF2_dom"/>
</dbReference>
<dbReference type="PANTHER" id="PTHR10693:SF45">
    <property type="entry name" value="NUCLEAR TRANSPORT FACTOR 2 (NTF2) FAMILY PROTEIN WITH RNA BINDING (RRM-RBD-RNP MOTIFS) DOMAIN-CONTAINING PROTEIN"/>
    <property type="match status" value="1"/>
</dbReference>
<dbReference type="CDD" id="cd00590">
    <property type="entry name" value="RRM_SF"/>
    <property type="match status" value="1"/>
</dbReference>
<keyword evidence="7" id="KW-1185">Reference proteome</keyword>
<evidence type="ECO:0000256" key="1">
    <source>
        <dbReference type="ARBA" id="ARBA00022884"/>
    </source>
</evidence>
<dbReference type="PANTHER" id="PTHR10693">
    <property type="entry name" value="RAS GTPASE-ACTIVATING PROTEIN-BINDING PROTEIN"/>
    <property type="match status" value="1"/>
</dbReference>
<dbReference type="SUPFAM" id="SSF54928">
    <property type="entry name" value="RNA-binding domain, RBD"/>
    <property type="match status" value="1"/>
</dbReference>
<feature type="compositionally biased region" description="Basic and acidic residues" evidence="3">
    <location>
        <begin position="185"/>
        <end position="194"/>
    </location>
</feature>
<feature type="region of interest" description="Disordered" evidence="3">
    <location>
        <begin position="180"/>
        <end position="222"/>
    </location>
</feature>